<keyword evidence="5" id="KW-0548">Nucleotidyltransferase</keyword>
<protein>
    <recommendedName>
        <fullName evidence="3">Probable DNA polymerase</fullName>
        <ecNumber evidence="2">2.7.7.7</ecNumber>
    </recommendedName>
</protein>
<evidence type="ECO:0000256" key="5">
    <source>
        <dbReference type="ARBA" id="ARBA00022695"/>
    </source>
</evidence>
<evidence type="ECO:0000259" key="10">
    <source>
        <dbReference type="Pfam" id="PF03175"/>
    </source>
</evidence>
<dbReference type="InterPro" id="IPR004868">
    <property type="entry name" value="DNA-dir_DNA_pol_B_mt/vir"/>
</dbReference>
<evidence type="ECO:0000313" key="12">
    <source>
        <dbReference type="Proteomes" id="UP000285326"/>
    </source>
</evidence>
<dbReference type="GO" id="GO:0003887">
    <property type="term" value="F:DNA-directed DNA polymerase activity"/>
    <property type="evidence" value="ECO:0007669"/>
    <property type="project" value="UniProtKB-KW"/>
</dbReference>
<evidence type="ECO:0000313" key="11">
    <source>
        <dbReference type="EMBL" id="RKF79611.1"/>
    </source>
</evidence>
<keyword evidence="4" id="KW-0808">Transferase</keyword>
<dbReference type="Pfam" id="PF03175">
    <property type="entry name" value="DNA_pol_B_2"/>
    <property type="match status" value="1"/>
</dbReference>
<dbReference type="GO" id="GO:0000166">
    <property type="term" value="F:nucleotide binding"/>
    <property type="evidence" value="ECO:0007669"/>
    <property type="project" value="InterPro"/>
</dbReference>
<keyword evidence="8" id="KW-0238">DNA-binding</keyword>
<accession>A0A420IYH1</accession>
<dbReference type="GO" id="GO:0006260">
    <property type="term" value="P:DNA replication"/>
    <property type="evidence" value="ECO:0007669"/>
    <property type="project" value="UniProtKB-KW"/>
</dbReference>
<evidence type="ECO:0000256" key="3">
    <source>
        <dbReference type="ARBA" id="ARBA00014385"/>
    </source>
</evidence>
<comment type="caution">
    <text evidence="11">The sequence shown here is derived from an EMBL/GenBank/DDBJ whole genome shotgun (WGS) entry which is preliminary data.</text>
</comment>
<comment type="catalytic activity">
    <reaction evidence="9">
        <text>DNA(n) + a 2'-deoxyribonucleoside 5'-triphosphate = DNA(n+1) + diphosphate</text>
        <dbReference type="Rhea" id="RHEA:22508"/>
        <dbReference type="Rhea" id="RHEA-COMP:17339"/>
        <dbReference type="Rhea" id="RHEA-COMP:17340"/>
        <dbReference type="ChEBI" id="CHEBI:33019"/>
        <dbReference type="ChEBI" id="CHEBI:61560"/>
        <dbReference type="ChEBI" id="CHEBI:173112"/>
        <dbReference type="EC" id="2.7.7.7"/>
    </reaction>
</comment>
<proteinExistence type="inferred from homology"/>
<dbReference type="SUPFAM" id="SSF53098">
    <property type="entry name" value="Ribonuclease H-like"/>
    <property type="match status" value="1"/>
</dbReference>
<dbReference type="Proteomes" id="UP000285326">
    <property type="component" value="Unassembled WGS sequence"/>
</dbReference>
<feature type="domain" description="DNA-directed DNA polymerase family B mitochondria/virus" evidence="10">
    <location>
        <begin position="212"/>
        <end position="321"/>
    </location>
</feature>
<evidence type="ECO:0000256" key="1">
    <source>
        <dbReference type="ARBA" id="ARBA00005755"/>
    </source>
</evidence>
<keyword evidence="7" id="KW-0239">DNA-directed DNA polymerase</keyword>
<dbReference type="InterPro" id="IPR012337">
    <property type="entry name" value="RNaseH-like_sf"/>
</dbReference>
<keyword evidence="6" id="KW-0235">DNA replication</keyword>
<dbReference type="GO" id="GO:0003677">
    <property type="term" value="F:DNA binding"/>
    <property type="evidence" value="ECO:0007669"/>
    <property type="project" value="UniProtKB-KW"/>
</dbReference>
<dbReference type="EMBL" id="MCBS01020084">
    <property type="protein sequence ID" value="RKF79611.1"/>
    <property type="molecule type" value="Genomic_DNA"/>
</dbReference>
<comment type="similarity">
    <text evidence="1">Belongs to the DNA polymerase type-B family.</text>
</comment>
<evidence type="ECO:0000256" key="4">
    <source>
        <dbReference type="ARBA" id="ARBA00022679"/>
    </source>
</evidence>
<dbReference type="EC" id="2.7.7.7" evidence="2"/>
<dbReference type="Gene3D" id="3.30.420.10">
    <property type="entry name" value="Ribonuclease H-like superfamily/Ribonuclease H"/>
    <property type="match status" value="1"/>
</dbReference>
<organism evidence="11 12">
    <name type="scientific">Golovinomyces cichoracearum</name>
    <dbReference type="NCBI Taxonomy" id="62708"/>
    <lineage>
        <taxon>Eukaryota</taxon>
        <taxon>Fungi</taxon>
        <taxon>Dikarya</taxon>
        <taxon>Ascomycota</taxon>
        <taxon>Pezizomycotina</taxon>
        <taxon>Leotiomycetes</taxon>
        <taxon>Erysiphales</taxon>
        <taxon>Erysiphaceae</taxon>
        <taxon>Golovinomyces</taxon>
    </lineage>
</organism>
<evidence type="ECO:0000256" key="8">
    <source>
        <dbReference type="ARBA" id="ARBA00023125"/>
    </source>
</evidence>
<name>A0A420IYH1_9PEZI</name>
<dbReference type="InterPro" id="IPR036397">
    <property type="entry name" value="RNaseH_sf"/>
</dbReference>
<evidence type="ECO:0000256" key="2">
    <source>
        <dbReference type="ARBA" id="ARBA00012417"/>
    </source>
</evidence>
<evidence type="ECO:0000256" key="6">
    <source>
        <dbReference type="ARBA" id="ARBA00022705"/>
    </source>
</evidence>
<evidence type="ECO:0000256" key="9">
    <source>
        <dbReference type="ARBA" id="ARBA00049244"/>
    </source>
</evidence>
<gene>
    <name evidence="11" type="ORF">GcM1_200004</name>
</gene>
<sequence length="326" mass="37799">MLLIDLGFLIFKDFIKSSFTSNAVYALLPILVNDMVRESERFISLGGQLVMTRLVNPISIMNRIESNIEKLIPYYGFKVEGVHYKYSDDICIFIHSNKENSRKLTIFKKDILYAEYDYGLNLYIDNKNETLKYFEREIECLPISKVKRHFSKDVIISAFDIEAYSDKQSNGIFIAYAVGYINPNKEVYTYYLSDFENSKDMLKKCLIDMLLSKPQLGTVYVHNLSRFDTFFIDPIILNDCDIIDGKVLSIKVSFKTGKGSFIFRDSILMTQGSLLSLALNFNSSIIKKNFPHNYVTKQRLNYIGIKPDMSYYENISLEEYNSIPDN</sequence>
<evidence type="ECO:0000256" key="7">
    <source>
        <dbReference type="ARBA" id="ARBA00022932"/>
    </source>
</evidence>
<dbReference type="AlphaFoldDB" id="A0A420IYH1"/>
<reference evidence="11 12" key="1">
    <citation type="journal article" date="2018" name="BMC Genomics">
        <title>Comparative genome analyses reveal sequence features reflecting distinct modes of host-adaptation between dicot and monocot powdery mildew.</title>
        <authorList>
            <person name="Wu Y."/>
            <person name="Ma X."/>
            <person name="Pan Z."/>
            <person name="Kale S.D."/>
            <person name="Song Y."/>
            <person name="King H."/>
            <person name="Zhang Q."/>
            <person name="Presley C."/>
            <person name="Deng X."/>
            <person name="Wei C.I."/>
            <person name="Xiao S."/>
        </authorList>
    </citation>
    <scope>NUCLEOTIDE SEQUENCE [LARGE SCALE GENOMIC DNA]</scope>
    <source>
        <strain evidence="11">UMSG1</strain>
    </source>
</reference>